<dbReference type="GO" id="GO:0015846">
    <property type="term" value="P:polyamine transport"/>
    <property type="evidence" value="ECO:0007669"/>
    <property type="project" value="InterPro"/>
</dbReference>
<evidence type="ECO:0000313" key="7">
    <source>
        <dbReference type="EMBL" id="QYZ69612.1"/>
    </source>
</evidence>
<dbReference type="PANTHER" id="PTHR30222:SF12">
    <property type="entry name" value="NORSPERMIDINE SENSOR"/>
    <property type="match status" value="1"/>
</dbReference>
<dbReference type="Gene3D" id="3.40.190.10">
    <property type="entry name" value="Periplasmic binding protein-like II"/>
    <property type="match status" value="2"/>
</dbReference>
<dbReference type="AlphaFoldDB" id="A0A8G1EBP1"/>
<dbReference type="EMBL" id="CP069370">
    <property type="protein sequence ID" value="QYZ69612.1"/>
    <property type="molecule type" value="Genomic_DNA"/>
</dbReference>
<dbReference type="Proteomes" id="UP000826300">
    <property type="component" value="Chromosome"/>
</dbReference>
<feature type="signal peptide" evidence="6">
    <location>
        <begin position="1"/>
        <end position="22"/>
    </location>
</feature>
<dbReference type="InterPro" id="IPR001188">
    <property type="entry name" value="Sperm_putr-bd"/>
</dbReference>
<dbReference type="GO" id="GO:0019808">
    <property type="term" value="F:polyamine binding"/>
    <property type="evidence" value="ECO:0007669"/>
    <property type="project" value="InterPro"/>
</dbReference>
<sequence>MKLPTALLLAAALACHVLPASAQDDTLRIYAWAGLFDDVILNSFTDKTGYKVTYDNYDSDETLETKLLSGDTGYDFIVPSATPFLQREIAAGAIEKLDKSLIPNYALQSPELLELLKRADPKLEYAAIGGWGTNGLGYNVDKVKALFPDAPVDSFDLVFKPENAAKLASCGIAVVDSATDVIPLVLNYLGLDPQTQSADDLDKAMALLDQIRPYVTLDKGRLITDMATGNICVAIGYSGDILQAKARAIEAGNGQKIEYVLPKEGTMAWITTLAIPKNAPNPKAAHAFIDHLLSPEISAHLTVTLGYANGVPASRDLLPPEIAGDKTIFPEGEVLASLFVTGTVEDTLNRQRNRAWTRFRSGE</sequence>
<protein>
    <recommendedName>
        <fullName evidence="5">Putrescine-binding periplasmic protein</fullName>
    </recommendedName>
</protein>
<evidence type="ECO:0000256" key="1">
    <source>
        <dbReference type="ARBA" id="ARBA00004418"/>
    </source>
</evidence>
<dbReference type="PRINTS" id="PR00909">
    <property type="entry name" value="SPERMDNBNDNG"/>
</dbReference>
<name>A0A8G1EBP1_9RHOB</name>
<keyword evidence="4 5" id="KW-0574">Periplasm</keyword>
<evidence type="ECO:0000256" key="6">
    <source>
        <dbReference type="SAM" id="SignalP"/>
    </source>
</evidence>
<evidence type="ECO:0000256" key="4">
    <source>
        <dbReference type="ARBA" id="ARBA00022764"/>
    </source>
</evidence>
<accession>A0A8G1EBP1</accession>
<proteinExistence type="inferred from homology"/>
<organism evidence="7 8">
    <name type="scientific">Neotabrizicola shimadae</name>
    <dbReference type="NCBI Taxonomy" id="2807096"/>
    <lineage>
        <taxon>Bacteria</taxon>
        <taxon>Pseudomonadati</taxon>
        <taxon>Pseudomonadota</taxon>
        <taxon>Alphaproteobacteria</taxon>
        <taxon>Rhodobacterales</taxon>
        <taxon>Paracoccaceae</taxon>
        <taxon>Neotabrizicola</taxon>
    </lineage>
</organism>
<dbReference type="SUPFAM" id="SSF53850">
    <property type="entry name" value="Periplasmic binding protein-like II"/>
    <property type="match status" value="1"/>
</dbReference>
<dbReference type="PANTHER" id="PTHR30222">
    <property type="entry name" value="SPERMIDINE/PUTRESCINE-BINDING PERIPLASMIC PROTEIN"/>
    <property type="match status" value="1"/>
</dbReference>
<comment type="similarity">
    <text evidence="5">Belongs to the bacterial solute-binding protein PotD/PotF family.</text>
</comment>
<evidence type="ECO:0000256" key="3">
    <source>
        <dbReference type="ARBA" id="ARBA00022729"/>
    </source>
</evidence>
<keyword evidence="3 6" id="KW-0732">Signal</keyword>
<evidence type="ECO:0000256" key="2">
    <source>
        <dbReference type="ARBA" id="ARBA00022448"/>
    </source>
</evidence>
<feature type="chain" id="PRO_5034499874" description="Putrescine-binding periplasmic protein" evidence="6">
    <location>
        <begin position="23"/>
        <end position="363"/>
    </location>
</feature>
<keyword evidence="8" id="KW-1185">Reference proteome</keyword>
<comment type="subcellular location">
    <subcellularLocation>
        <location evidence="1 5">Periplasm</location>
    </subcellularLocation>
</comment>
<evidence type="ECO:0000256" key="5">
    <source>
        <dbReference type="PIRNR" id="PIRNR019574"/>
    </source>
</evidence>
<dbReference type="InterPro" id="IPR006059">
    <property type="entry name" value="SBP"/>
</dbReference>
<dbReference type="PIRSF" id="PIRSF019574">
    <property type="entry name" value="Periplasmic_polyamine_BP"/>
    <property type="match status" value="1"/>
</dbReference>
<reference evidence="7" key="1">
    <citation type="submission" date="2021-02" db="EMBL/GenBank/DDBJ databases">
        <title>Rhodobacter shimadae sp. nov., an aerobic anoxygenic phototrophic bacterium isolated from a hot spring.</title>
        <authorList>
            <person name="Muramatsu S."/>
            <person name="Haruta S."/>
            <person name="Hirose S."/>
            <person name="Hanada S."/>
        </authorList>
    </citation>
    <scope>NUCLEOTIDE SEQUENCE</scope>
    <source>
        <strain evidence="7">N10</strain>
    </source>
</reference>
<gene>
    <name evidence="7" type="ORF">JO391_18130</name>
</gene>
<dbReference type="Pfam" id="PF13416">
    <property type="entry name" value="SBP_bac_8"/>
    <property type="match status" value="1"/>
</dbReference>
<comment type="function">
    <text evidence="5">Required for the activity of the bacterial periplasmic transport system of putrescine.</text>
</comment>
<dbReference type="GO" id="GO:0042597">
    <property type="term" value="C:periplasmic space"/>
    <property type="evidence" value="ECO:0007669"/>
    <property type="project" value="UniProtKB-SubCell"/>
</dbReference>
<evidence type="ECO:0000313" key="8">
    <source>
        <dbReference type="Proteomes" id="UP000826300"/>
    </source>
</evidence>
<dbReference type="PROSITE" id="PS51257">
    <property type="entry name" value="PROKAR_LIPOPROTEIN"/>
    <property type="match status" value="1"/>
</dbReference>
<keyword evidence="2 5" id="KW-0813">Transport</keyword>
<dbReference type="KEGG" id="nsm:JO391_18130"/>
<dbReference type="RefSeq" id="WP_220661830.1">
    <property type="nucleotide sequence ID" value="NZ_CP069370.1"/>
</dbReference>